<keyword evidence="2" id="KW-1185">Reference proteome</keyword>
<name>A0A9E7QAI6_9CAUD</name>
<sequence length="95" mass="10553">MSQDAPARTVRVYTKVLSRCFQCELTLKELGKLGDAVEVEVYEGIDLPENEQLLALFKSRPVPLLSAPIVTVHDAEGRELDAWAGFIPESIKRLA</sequence>
<reference evidence="1" key="1">
    <citation type="submission" date="2022-07" db="EMBL/GenBank/DDBJ databases">
        <authorList>
            <person name="Torres-Arroyo K.M."/>
            <person name="Cardona-Perez A.V."/>
            <person name="Cruz-Vazquez C.O."/>
            <person name="Davila-Rivera B.E."/>
            <person name="Flores-Rivera E.M."/>
            <person name="Morales-Rodriguez J."/>
            <person name="Ramirez-Renta G.M."/>
            <person name="Ramos-Rodriguez C.M."/>
            <person name="Rodriguez-Rivera J.M."/>
            <person name="Toledo-Marrero N."/>
            <person name="Velazquez-Nunez L.D."/>
            <person name="Velez-Alicea A.S."/>
            <person name="Vazquez E."/>
            <person name="Balish M.F."/>
            <person name="Garlena R.A."/>
            <person name="Russell D.A."/>
            <person name="Jacobs-Sera D."/>
            <person name="Hatfull G.F."/>
        </authorList>
    </citation>
    <scope>NUCLEOTIDE SEQUENCE</scope>
</reference>
<protein>
    <submittedName>
        <fullName evidence="1">Arsenate reductase</fullName>
    </submittedName>
</protein>
<dbReference type="Proteomes" id="UP001058660">
    <property type="component" value="Segment"/>
</dbReference>
<evidence type="ECO:0000313" key="1">
    <source>
        <dbReference type="EMBL" id="UVK59054.1"/>
    </source>
</evidence>
<proteinExistence type="predicted"/>
<accession>A0A9E7QAI6</accession>
<dbReference type="Gene3D" id="3.40.30.10">
    <property type="entry name" value="Glutaredoxin"/>
    <property type="match status" value="1"/>
</dbReference>
<evidence type="ECO:0000313" key="2">
    <source>
        <dbReference type="Proteomes" id="UP001058660"/>
    </source>
</evidence>
<gene>
    <name evidence="1" type="primary">38</name>
    <name evidence="1" type="ORF">SEA_CEN1621_38</name>
</gene>
<organism evidence="1 2">
    <name type="scientific">Microbacterium phage Cen1621</name>
    <dbReference type="NCBI Taxonomy" id="2965191"/>
    <lineage>
        <taxon>Viruses</taxon>
        <taxon>Duplodnaviria</taxon>
        <taxon>Heunggongvirae</taxon>
        <taxon>Uroviricota</taxon>
        <taxon>Caudoviricetes</taxon>
        <taxon>Casidaviridae</taxon>
        <taxon>Cenunavirus</taxon>
        <taxon>Cenunavirus Cen1621</taxon>
    </lineage>
</organism>
<dbReference type="EMBL" id="ON970568">
    <property type="protein sequence ID" value="UVK59054.1"/>
    <property type="molecule type" value="Genomic_DNA"/>
</dbReference>